<dbReference type="Pfam" id="PF13472">
    <property type="entry name" value="Lipase_GDSL_2"/>
    <property type="match status" value="2"/>
</dbReference>
<name>A0A060REQ2_9BACT</name>
<dbReference type="HOGENOM" id="CLU_024311_0_0_10"/>
<dbReference type="PANTHER" id="PTHR30383">
    <property type="entry name" value="THIOESTERASE 1/PROTEASE 1/LYSOPHOSPHOLIPASE L1"/>
    <property type="match status" value="1"/>
</dbReference>
<protein>
    <submittedName>
        <fullName evidence="4">Sialic acid-specific 9-O-acetylesterase</fullName>
    </submittedName>
</protein>
<dbReference type="InterPro" id="IPR051532">
    <property type="entry name" value="Ester_Hydrolysis_Enzymes"/>
</dbReference>
<dbReference type="eggNOG" id="COG2755">
    <property type="taxonomic scope" value="Bacteria"/>
</dbReference>
<keyword evidence="5" id="KW-1185">Reference proteome</keyword>
<dbReference type="eggNOG" id="COG1073">
    <property type="taxonomic scope" value="Bacteria"/>
</dbReference>
<evidence type="ECO:0000259" key="2">
    <source>
        <dbReference type="Pfam" id="PF00326"/>
    </source>
</evidence>
<evidence type="ECO:0000313" key="4">
    <source>
        <dbReference type="EMBL" id="CDN32889.1"/>
    </source>
</evidence>
<dbReference type="InterPro" id="IPR036514">
    <property type="entry name" value="SGNH_hydro_sf"/>
</dbReference>
<dbReference type="STRING" id="1433126.BN938_2823"/>
<accession>A0A060REQ2</accession>
<dbReference type="KEGG" id="rbc:BN938_2823"/>
<dbReference type="Gene3D" id="3.40.50.1110">
    <property type="entry name" value="SGNH hydrolase"/>
    <property type="match status" value="2"/>
</dbReference>
<feature type="domain" description="Peptidase S9 prolyl oligopeptidase catalytic" evidence="2">
    <location>
        <begin position="316"/>
        <end position="425"/>
    </location>
</feature>
<dbReference type="GO" id="GO:0008236">
    <property type="term" value="F:serine-type peptidase activity"/>
    <property type="evidence" value="ECO:0007669"/>
    <property type="project" value="InterPro"/>
</dbReference>
<dbReference type="InterPro" id="IPR013830">
    <property type="entry name" value="SGNH_hydro"/>
</dbReference>
<feature type="signal peptide" evidence="1">
    <location>
        <begin position="1"/>
        <end position="21"/>
    </location>
</feature>
<dbReference type="InterPro" id="IPR029058">
    <property type="entry name" value="AB_hydrolase_fold"/>
</dbReference>
<dbReference type="GO" id="GO:0006508">
    <property type="term" value="P:proteolysis"/>
    <property type="evidence" value="ECO:0007669"/>
    <property type="project" value="InterPro"/>
</dbReference>
<dbReference type="SUPFAM" id="SSF53474">
    <property type="entry name" value="alpha/beta-Hydrolases"/>
    <property type="match status" value="1"/>
</dbReference>
<keyword evidence="1" id="KW-0732">Signal</keyword>
<dbReference type="PANTHER" id="PTHR30383:SF5">
    <property type="entry name" value="SGNH HYDROLASE-TYPE ESTERASE DOMAIN-CONTAINING PROTEIN"/>
    <property type="match status" value="1"/>
</dbReference>
<sequence>MKRPKLLNILFLTLVALSSLAQPIKVACVGNSITFGAGVANREKNSYPMQLGYALGEGYEVKNFGVNSATLMTAGNFPYVKTNQYKESLAYNPDIVIIKLGTNDSKTINRELLKENYKKDYQALIDTYRALPSKPRIILMNPVVCYLTEGQFEGANPVYENQIIPDIETLAYENGLEVIDLYHLFSNEWREHLMPDKLHPSSLGASMMAERIASVVEHPTTDFKISVPANSQKFNFHGFQGHKMGGNLVVEPRKAAVGNPWLIRARFWNHQPQTDIALLEQGFHIAYCDVADLYGSPMATKRYDAFYKDMTKRGLSKKVVLEGMSRGGLIVFNWAARNPDKVAAIYADAPVLDFKSWPLGLDESDGSTGDTEKLLKVYGFKDIDAAKKWKKNPIDQCAKLKNIPIMLVVGDADVVVPVAENSAIFEREIPGIKVIHKPAVGHHPHSLFAPKQIVEFILTNTGHYVNPCTKAIPGSEYRSGAGWNNGAEWHAVADEISTVLQSKQFEVLLIGNSITQGFGSANRKLINGNAGKDAMDAICSSWEQAGISGDRTQNVLWRLKTGNYEKSNPKKVFITIGVNNLGAGDSGKNTAAGIIAVLEEAARRFPEADIYTFGLYPVKLNADEPMRLEHNKIHRILSKSKLPANVKYINLEKEFTNTDGTLKKELYSSDNLHLAPAGYQMLSSVIKELIR</sequence>
<feature type="domain" description="SGNH hydrolase-type esterase" evidence="3">
    <location>
        <begin position="28"/>
        <end position="204"/>
    </location>
</feature>
<evidence type="ECO:0000313" key="5">
    <source>
        <dbReference type="Proteomes" id="UP000027616"/>
    </source>
</evidence>
<dbReference type="InterPro" id="IPR001375">
    <property type="entry name" value="Peptidase_S9_cat"/>
</dbReference>
<dbReference type="AlphaFoldDB" id="A0A060REQ2"/>
<dbReference type="GO" id="GO:0004622">
    <property type="term" value="F:phosphatidylcholine lysophospholipase activity"/>
    <property type="evidence" value="ECO:0007669"/>
    <property type="project" value="TreeGrafter"/>
</dbReference>
<proteinExistence type="predicted"/>
<dbReference type="PATRIC" id="fig|1433126.3.peg.2793"/>
<dbReference type="Gene3D" id="3.40.50.1820">
    <property type="entry name" value="alpha/beta hydrolase"/>
    <property type="match status" value="1"/>
</dbReference>
<evidence type="ECO:0000256" key="1">
    <source>
        <dbReference type="SAM" id="SignalP"/>
    </source>
</evidence>
<gene>
    <name evidence="4" type="ORF">BN938_2823</name>
</gene>
<dbReference type="SUPFAM" id="SSF52266">
    <property type="entry name" value="SGNH hydrolase"/>
    <property type="match status" value="2"/>
</dbReference>
<dbReference type="OrthoDB" id="9805821at2"/>
<dbReference type="EMBL" id="HG934468">
    <property type="protein sequence ID" value="CDN32889.1"/>
    <property type="molecule type" value="Genomic_DNA"/>
</dbReference>
<reference evidence="4 5" key="1">
    <citation type="journal article" date="2015" name="Genome Announc.">
        <title>Complete Genome Sequence of the Novel Leech Symbiont Mucinivorans hirudinis M3T.</title>
        <authorList>
            <person name="Nelson M.C."/>
            <person name="Bomar L."/>
            <person name="Graf J."/>
        </authorList>
    </citation>
    <scope>NUCLEOTIDE SEQUENCE [LARGE SCALE GENOMIC DNA]</scope>
    <source>
        <strain evidence="5">M3</strain>
    </source>
</reference>
<dbReference type="Pfam" id="PF00326">
    <property type="entry name" value="Peptidase_S9"/>
    <property type="match status" value="1"/>
</dbReference>
<feature type="chain" id="PRO_5001589638" evidence="1">
    <location>
        <begin position="22"/>
        <end position="691"/>
    </location>
</feature>
<organism evidence="4 5">
    <name type="scientific">Mucinivorans hirudinis</name>
    <dbReference type="NCBI Taxonomy" id="1433126"/>
    <lineage>
        <taxon>Bacteria</taxon>
        <taxon>Pseudomonadati</taxon>
        <taxon>Bacteroidota</taxon>
        <taxon>Bacteroidia</taxon>
        <taxon>Bacteroidales</taxon>
        <taxon>Rikenellaceae</taxon>
        <taxon>Mucinivorans</taxon>
    </lineage>
</organism>
<dbReference type="Proteomes" id="UP000027616">
    <property type="component" value="Chromosome I"/>
</dbReference>
<feature type="domain" description="SGNH hydrolase-type esterase" evidence="3">
    <location>
        <begin position="509"/>
        <end position="680"/>
    </location>
</feature>
<evidence type="ECO:0000259" key="3">
    <source>
        <dbReference type="Pfam" id="PF13472"/>
    </source>
</evidence>